<dbReference type="EMBL" id="MF990793">
    <property type="protein sequence ID" value="AXH01302.1"/>
    <property type="molecule type" value="Genomic_DNA"/>
</dbReference>
<dbReference type="AlphaFoldDB" id="A0A384ZZZ7"/>
<organism evidence="1">
    <name type="scientific">Streptococcus pneumoniae</name>
    <dbReference type="NCBI Taxonomy" id="1313"/>
    <lineage>
        <taxon>Bacteria</taxon>
        <taxon>Bacillati</taxon>
        <taxon>Bacillota</taxon>
        <taxon>Bacilli</taxon>
        <taxon>Lactobacillales</taxon>
        <taxon>Streptococcaceae</taxon>
        <taxon>Streptococcus</taxon>
    </lineage>
</organism>
<sequence length="37" mass="4212">MRRIAMETLLDLEMLPVVPLPTQVERFCDFTCSVTVG</sequence>
<reference evidence="1" key="1">
    <citation type="journal article" date="2018" name="Front. Microbiol.">
        <title>Genome Sequencing Reveals a Large and Diverse Repertoire of Antimicrobial Peptides.</title>
        <authorList>
            <person name="Rezaei Javan R."/>
            <person name="van Tonder A.J."/>
            <person name="King J.P."/>
            <person name="Harrold C.L."/>
            <person name="Brueggemann A.B."/>
        </authorList>
    </citation>
    <scope>NUCLEOTIDE SEQUENCE</scope>
    <source>
        <strain evidence="1">SMRU1390</strain>
    </source>
</reference>
<evidence type="ECO:0000313" key="1">
    <source>
        <dbReference type="EMBL" id="AXH01302.1"/>
    </source>
</evidence>
<name>A0A384ZZZ7_STREE</name>
<proteinExistence type="predicted"/>
<accession>A0A384ZZZ7</accession>
<gene>
    <name evidence="1" type="primary">slkA</name>
    <name evidence="1" type="ORF">streptolancidinK_00001</name>
</gene>
<protein>
    <submittedName>
        <fullName evidence="1">Precursor protein SlkA</fullName>
    </submittedName>
</protein>